<evidence type="ECO:0000256" key="1">
    <source>
        <dbReference type="PROSITE-ProRule" id="PRU00235"/>
    </source>
</evidence>
<reference evidence="2 3" key="1">
    <citation type="journal article" date="2021" name="Sci. Rep.">
        <title>The genome of the diatom Chaetoceros tenuissimus carries an ancient integrated fragment of an extant virus.</title>
        <authorList>
            <person name="Hongo Y."/>
            <person name="Kimura K."/>
            <person name="Takaki Y."/>
            <person name="Yoshida Y."/>
            <person name="Baba S."/>
            <person name="Kobayashi G."/>
            <person name="Nagasaki K."/>
            <person name="Hano T."/>
            <person name="Tomaru Y."/>
        </authorList>
    </citation>
    <scope>NUCLEOTIDE SEQUENCE [LARGE SCALE GENOMIC DNA]</scope>
    <source>
        <strain evidence="2 3">NIES-3715</strain>
    </source>
</reference>
<dbReference type="PRINTS" id="PR00633">
    <property type="entry name" value="RCCNDNSATION"/>
</dbReference>
<dbReference type="Pfam" id="PF00415">
    <property type="entry name" value="RCC1"/>
    <property type="match status" value="1"/>
</dbReference>
<dbReference type="EMBL" id="BLLK01000022">
    <property type="protein sequence ID" value="GFH46559.1"/>
    <property type="molecule type" value="Genomic_DNA"/>
</dbReference>
<protein>
    <submittedName>
        <fullName evidence="2">Uncharacterized protein</fullName>
    </submittedName>
</protein>
<dbReference type="PROSITE" id="PS50012">
    <property type="entry name" value="RCC1_3"/>
    <property type="match status" value="3"/>
</dbReference>
<dbReference type="PANTHER" id="PTHR45982">
    <property type="entry name" value="REGULATOR OF CHROMOSOME CONDENSATION"/>
    <property type="match status" value="1"/>
</dbReference>
<dbReference type="SUPFAM" id="SSF50985">
    <property type="entry name" value="RCC1/BLIP-II"/>
    <property type="match status" value="1"/>
</dbReference>
<dbReference type="InterPro" id="IPR051553">
    <property type="entry name" value="Ran_GTPase-activating"/>
</dbReference>
<evidence type="ECO:0000313" key="2">
    <source>
        <dbReference type="EMBL" id="GFH46559.1"/>
    </source>
</evidence>
<feature type="repeat" description="RCC1" evidence="1">
    <location>
        <begin position="54"/>
        <end position="107"/>
    </location>
</feature>
<dbReference type="Gene3D" id="2.130.10.30">
    <property type="entry name" value="Regulator of chromosome condensation 1/beta-lactamase-inhibitor protein II"/>
    <property type="match status" value="1"/>
</dbReference>
<sequence>MIIPQPIKPVLFGWGSCSDSKNTNIPHRLKQPKSIESPEKIFASEGCNVILENQMAYSWSNNKYSRSSLGRKRGSPKNESTPRKVAMNVPIQNISQSHNHTLLLTTKEEVFGFGENTDNKLALSKKNVQLPTRINVEDCIDVACGASSSVFLLKDGSVKVAGLGANRNTRSKNLYSISFPVSMSSIACGSSHTVAISNNGKCYSFGCPDNGRLGLGSENGATMISSPRLVDLEVQMKDVVCGSALRSYFQ</sequence>
<feature type="repeat" description="RCC1" evidence="1">
    <location>
        <begin position="108"/>
        <end position="155"/>
    </location>
</feature>
<feature type="repeat" description="RCC1" evidence="1">
    <location>
        <begin position="200"/>
        <end position="250"/>
    </location>
</feature>
<dbReference type="Pfam" id="PF13540">
    <property type="entry name" value="RCC1_2"/>
    <property type="match status" value="1"/>
</dbReference>
<dbReference type="InterPro" id="IPR009091">
    <property type="entry name" value="RCC1/BLIP-II"/>
</dbReference>
<name>A0AAD3CKR1_9STRA</name>
<organism evidence="2 3">
    <name type="scientific">Chaetoceros tenuissimus</name>
    <dbReference type="NCBI Taxonomy" id="426638"/>
    <lineage>
        <taxon>Eukaryota</taxon>
        <taxon>Sar</taxon>
        <taxon>Stramenopiles</taxon>
        <taxon>Ochrophyta</taxon>
        <taxon>Bacillariophyta</taxon>
        <taxon>Coscinodiscophyceae</taxon>
        <taxon>Chaetocerotophycidae</taxon>
        <taxon>Chaetocerotales</taxon>
        <taxon>Chaetocerotaceae</taxon>
        <taxon>Chaetoceros</taxon>
    </lineage>
</organism>
<dbReference type="AlphaFoldDB" id="A0AAD3CKR1"/>
<proteinExistence type="predicted"/>
<dbReference type="Proteomes" id="UP001054902">
    <property type="component" value="Unassembled WGS sequence"/>
</dbReference>
<dbReference type="GO" id="GO:0005085">
    <property type="term" value="F:guanyl-nucleotide exchange factor activity"/>
    <property type="evidence" value="ECO:0007669"/>
    <property type="project" value="TreeGrafter"/>
</dbReference>
<dbReference type="PROSITE" id="PS00626">
    <property type="entry name" value="RCC1_2"/>
    <property type="match status" value="1"/>
</dbReference>
<evidence type="ECO:0000313" key="3">
    <source>
        <dbReference type="Proteomes" id="UP001054902"/>
    </source>
</evidence>
<dbReference type="GO" id="GO:0005737">
    <property type="term" value="C:cytoplasm"/>
    <property type="evidence" value="ECO:0007669"/>
    <property type="project" value="TreeGrafter"/>
</dbReference>
<dbReference type="PANTHER" id="PTHR45982:SF1">
    <property type="entry name" value="REGULATOR OF CHROMOSOME CONDENSATION"/>
    <property type="match status" value="1"/>
</dbReference>
<keyword evidence="3" id="KW-1185">Reference proteome</keyword>
<dbReference type="InterPro" id="IPR000408">
    <property type="entry name" value="Reg_chr_condens"/>
</dbReference>
<accession>A0AAD3CKR1</accession>
<gene>
    <name evidence="2" type="ORF">CTEN210_03033</name>
</gene>
<comment type="caution">
    <text evidence="2">The sequence shown here is derived from an EMBL/GenBank/DDBJ whole genome shotgun (WGS) entry which is preliminary data.</text>
</comment>